<dbReference type="Proteomes" id="UP001460202">
    <property type="component" value="Unassembled WGS sequence"/>
</dbReference>
<dbReference type="CDD" id="cd16034">
    <property type="entry name" value="sulfatase_like"/>
    <property type="match status" value="1"/>
</dbReference>
<comment type="similarity">
    <text evidence="1">Belongs to the sulfatase family.</text>
</comment>
<proteinExistence type="inferred from homology"/>
<evidence type="ECO:0000256" key="2">
    <source>
        <dbReference type="ARBA" id="ARBA00022801"/>
    </source>
</evidence>
<reference evidence="5 6" key="1">
    <citation type="submission" date="2024-03" db="EMBL/GenBank/DDBJ databases">
        <title>Human intestinal bacterial collection.</title>
        <authorList>
            <person name="Pauvert C."/>
            <person name="Hitch T.C.A."/>
            <person name="Clavel T."/>
        </authorList>
    </citation>
    <scope>NUCLEOTIDE SEQUENCE [LARGE SCALE GENOMIC DNA]</scope>
    <source>
        <strain evidence="5 6">CLA-KB-H122</strain>
    </source>
</reference>
<dbReference type="InterPro" id="IPR017850">
    <property type="entry name" value="Alkaline_phosphatase_core_sf"/>
</dbReference>
<dbReference type="EMBL" id="JBBMFL010000010">
    <property type="protein sequence ID" value="MEQ2545218.1"/>
    <property type="molecule type" value="Genomic_DNA"/>
</dbReference>
<dbReference type="SUPFAM" id="SSF53649">
    <property type="entry name" value="Alkaline phosphatase-like"/>
    <property type="match status" value="1"/>
</dbReference>
<organism evidence="5 6">
    <name type="scientific">Alistipes intestinihominis</name>
    <dbReference type="NCBI Taxonomy" id="3133172"/>
    <lineage>
        <taxon>Bacteria</taxon>
        <taxon>Pseudomonadati</taxon>
        <taxon>Bacteroidota</taxon>
        <taxon>Bacteroidia</taxon>
        <taxon>Bacteroidales</taxon>
        <taxon>Rikenellaceae</taxon>
        <taxon>Alistipes</taxon>
    </lineage>
</organism>
<evidence type="ECO:0000256" key="1">
    <source>
        <dbReference type="ARBA" id="ARBA00008779"/>
    </source>
</evidence>
<feature type="domain" description="Sulfatase N-terminal" evidence="4">
    <location>
        <begin position="29"/>
        <end position="369"/>
    </location>
</feature>
<evidence type="ECO:0000259" key="4">
    <source>
        <dbReference type="Pfam" id="PF00884"/>
    </source>
</evidence>
<evidence type="ECO:0000313" key="6">
    <source>
        <dbReference type="Proteomes" id="UP001460202"/>
    </source>
</evidence>
<sequence>MKDKRLLYLLGAGMLTGLAGTAGAQQQRPNIIYMMADQLRADVLGYAGDGLAVTPNIDRFARQSLDFTNAVSVSPVSAAYRASLITGKYTSSTGMVINELNLNPNHRTLAHVLTDAGYQTGYVGKVHWNDAHRRPYKPGPERMGFDGYWAAYSFNHINYSAFYDTDGPDGEPVHVDLKGQYGPEVFTGLALDYIREHAGDEQPFTLMLSWSPTHDPWVRRNVPAHCYERFKDVKFELPENFNENPDPYMDRFFSEYFNGRTSWRDDFVKGEGYQEAMRCYYAMVNSIDEQFGRVVELLDSLGIADNTIVVFTSDHGEMMTSQGRMFKMIFYDEACRIPFLIRCPGAKRGRTDVCLNTPDIAPTLLGLVGLSDSIPAEMEGDDLSFAVRGGKGLEPDFAFMQGMGHTHLWRNGFEWRAVRDKRYTYARYLRDGSELLFDRQKDPHMTRNVAEDKKYAKVLASLRSGMAAKMEELNDEFKPCTWYRDHWMYKDFSIKAAAHGEFGPLPPIEPVRVRK</sequence>
<dbReference type="PANTHER" id="PTHR42693">
    <property type="entry name" value="ARYLSULFATASE FAMILY MEMBER"/>
    <property type="match status" value="1"/>
</dbReference>
<feature type="chain" id="PRO_5046435698" evidence="3">
    <location>
        <begin position="25"/>
        <end position="515"/>
    </location>
</feature>
<keyword evidence="6" id="KW-1185">Reference proteome</keyword>
<keyword evidence="3" id="KW-0732">Signal</keyword>
<dbReference type="InterPro" id="IPR050738">
    <property type="entry name" value="Sulfatase"/>
</dbReference>
<feature type="signal peptide" evidence="3">
    <location>
        <begin position="1"/>
        <end position="24"/>
    </location>
</feature>
<gene>
    <name evidence="5" type="ORF">WMO46_09690</name>
</gene>
<dbReference type="PANTHER" id="PTHR42693:SF53">
    <property type="entry name" value="ENDO-4-O-SULFATASE"/>
    <property type="match status" value="1"/>
</dbReference>
<dbReference type="Gene3D" id="3.40.720.10">
    <property type="entry name" value="Alkaline Phosphatase, subunit A"/>
    <property type="match status" value="1"/>
</dbReference>
<name>A0ABV1GXS3_9BACT</name>
<keyword evidence="2" id="KW-0378">Hydrolase</keyword>
<dbReference type="InterPro" id="IPR000917">
    <property type="entry name" value="Sulfatase_N"/>
</dbReference>
<accession>A0ABV1GXS3</accession>
<evidence type="ECO:0000256" key="3">
    <source>
        <dbReference type="SAM" id="SignalP"/>
    </source>
</evidence>
<dbReference type="RefSeq" id="WP_349094271.1">
    <property type="nucleotide sequence ID" value="NZ_JBBMFL010000010.1"/>
</dbReference>
<dbReference type="Pfam" id="PF00884">
    <property type="entry name" value="Sulfatase"/>
    <property type="match status" value="1"/>
</dbReference>
<evidence type="ECO:0000313" key="5">
    <source>
        <dbReference type="EMBL" id="MEQ2545218.1"/>
    </source>
</evidence>
<protein>
    <submittedName>
        <fullName evidence="5">Sulfatase</fullName>
    </submittedName>
</protein>
<comment type="caution">
    <text evidence="5">The sequence shown here is derived from an EMBL/GenBank/DDBJ whole genome shotgun (WGS) entry which is preliminary data.</text>
</comment>